<dbReference type="PANTHER" id="PTHR30532">
    <property type="entry name" value="IRON III DICITRATE-BINDING PERIPLASMIC PROTEIN"/>
    <property type="match status" value="1"/>
</dbReference>
<dbReference type="PROSITE" id="PS50983">
    <property type="entry name" value="FE_B12_PBP"/>
    <property type="match status" value="1"/>
</dbReference>
<evidence type="ECO:0000256" key="3">
    <source>
        <dbReference type="ARBA" id="ARBA00022448"/>
    </source>
</evidence>
<dbReference type="InterPro" id="IPR002491">
    <property type="entry name" value="ABC_transptr_periplasmic_BD"/>
</dbReference>
<feature type="domain" description="Fe/B12 periplasmic-binding" evidence="6">
    <location>
        <begin position="61"/>
        <end position="331"/>
    </location>
</feature>
<proteinExistence type="inferred from homology"/>
<dbReference type="Pfam" id="PF01497">
    <property type="entry name" value="Peripla_BP_2"/>
    <property type="match status" value="1"/>
</dbReference>
<sequence>MRPSPRLRAALAAAVIVPLVLTATACAPDADSSSDDGAASGDTVVVDSVYGEVTVPAAPERVAAISYDTPWQVMSLDLPVVAAIDYTQWIDGYTEDQQAYIADAAKVGSYGEVNFEALAGAAPDVIVGDAYEVDEATFTRLSEIAPTVIVGGDERGDWQSITEDLATALGAHDTWEEAKASYEARRDEVKEQYADVIAANTWANFSLGNEVGQFSIQLPSGSTGNLVVNEMGLTYGDGIPQDTDDGAGYVSLPLEQIGTVLDGVTVGLTYENPDGSKMPGIQDVIDSSLFQQLEIAKTDRVYGLVSNVTDYRTAEEWIDELVAKVLEPLSQ</sequence>
<name>A0ABT0FDD9_9MICO</name>
<dbReference type="SUPFAM" id="SSF53807">
    <property type="entry name" value="Helical backbone' metal receptor"/>
    <property type="match status" value="1"/>
</dbReference>
<dbReference type="Proteomes" id="UP001300096">
    <property type="component" value="Unassembled WGS sequence"/>
</dbReference>
<feature type="signal peptide" evidence="5">
    <location>
        <begin position="1"/>
        <end position="27"/>
    </location>
</feature>
<keyword evidence="4 5" id="KW-0732">Signal</keyword>
<evidence type="ECO:0000313" key="7">
    <source>
        <dbReference type="EMBL" id="MCK2036045.1"/>
    </source>
</evidence>
<comment type="similarity">
    <text evidence="2">Belongs to the bacterial solute-binding protein 8 family.</text>
</comment>
<evidence type="ECO:0000256" key="2">
    <source>
        <dbReference type="ARBA" id="ARBA00008814"/>
    </source>
</evidence>
<feature type="chain" id="PRO_5046623989" evidence="5">
    <location>
        <begin position="28"/>
        <end position="331"/>
    </location>
</feature>
<comment type="subcellular location">
    <subcellularLocation>
        <location evidence="1">Cell envelope</location>
    </subcellularLocation>
</comment>
<gene>
    <name evidence="7" type="ORF">KZC51_07830</name>
</gene>
<evidence type="ECO:0000256" key="5">
    <source>
        <dbReference type="SAM" id="SignalP"/>
    </source>
</evidence>
<dbReference type="RefSeq" id="WP_247629437.1">
    <property type="nucleotide sequence ID" value="NZ_JAHWXN010000001.1"/>
</dbReference>
<evidence type="ECO:0000313" key="8">
    <source>
        <dbReference type="Proteomes" id="UP001300096"/>
    </source>
</evidence>
<protein>
    <submittedName>
        <fullName evidence="7">ABC transporter substrate-binding protein</fullName>
    </submittedName>
</protein>
<reference evidence="7 8" key="1">
    <citation type="submission" date="2021-06" db="EMBL/GenBank/DDBJ databases">
        <title>Genome-based taxonomic framework of Microbacterium strains isolated from marine environment, the description of four new species and reclassification of four preexisting species.</title>
        <authorList>
            <person name="Lee S.D."/>
            <person name="Kim S.-M."/>
            <person name="Byeon Y.-S."/>
            <person name="Yang H.L."/>
            <person name="Kim I.S."/>
        </authorList>
    </citation>
    <scope>NUCLEOTIDE SEQUENCE [LARGE SCALE GENOMIC DNA]</scope>
    <source>
        <strain evidence="7 8">SSW1-49</strain>
    </source>
</reference>
<dbReference type="PROSITE" id="PS51257">
    <property type="entry name" value="PROKAR_LIPOPROTEIN"/>
    <property type="match status" value="1"/>
</dbReference>
<organism evidence="7 8">
    <name type="scientific">Microbacterium croceum</name>
    <dbReference type="NCBI Taxonomy" id="2851645"/>
    <lineage>
        <taxon>Bacteria</taxon>
        <taxon>Bacillati</taxon>
        <taxon>Actinomycetota</taxon>
        <taxon>Actinomycetes</taxon>
        <taxon>Micrococcales</taxon>
        <taxon>Microbacteriaceae</taxon>
        <taxon>Microbacterium</taxon>
    </lineage>
</organism>
<accession>A0ABT0FDD9</accession>
<keyword evidence="3" id="KW-0813">Transport</keyword>
<dbReference type="Gene3D" id="3.40.50.1980">
    <property type="entry name" value="Nitrogenase molybdenum iron protein domain"/>
    <property type="match status" value="2"/>
</dbReference>
<comment type="caution">
    <text evidence="7">The sequence shown here is derived from an EMBL/GenBank/DDBJ whole genome shotgun (WGS) entry which is preliminary data.</text>
</comment>
<dbReference type="InterPro" id="IPR051313">
    <property type="entry name" value="Bact_iron-sidero_bind"/>
</dbReference>
<dbReference type="EMBL" id="JAHWXN010000001">
    <property type="protein sequence ID" value="MCK2036045.1"/>
    <property type="molecule type" value="Genomic_DNA"/>
</dbReference>
<evidence type="ECO:0000259" key="6">
    <source>
        <dbReference type="PROSITE" id="PS50983"/>
    </source>
</evidence>
<keyword evidence="8" id="KW-1185">Reference proteome</keyword>
<evidence type="ECO:0000256" key="4">
    <source>
        <dbReference type="ARBA" id="ARBA00022729"/>
    </source>
</evidence>
<evidence type="ECO:0000256" key="1">
    <source>
        <dbReference type="ARBA" id="ARBA00004196"/>
    </source>
</evidence>
<dbReference type="PANTHER" id="PTHR30532:SF1">
    <property type="entry name" value="IRON(3+)-HYDROXAMATE-BINDING PROTEIN FHUD"/>
    <property type="match status" value="1"/>
</dbReference>